<evidence type="ECO:0000259" key="1">
    <source>
        <dbReference type="Pfam" id="PF00326"/>
    </source>
</evidence>
<dbReference type="GO" id="GO:0008236">
    <property type="term" value="F:serine-type peptidase activity"/>
    <property type="evidence" value="ECO:0007669"/>
    <property type="project" value="InterPro"/>
</dbReference>
<dbReference type="PANTHER" id="PTHR11731:SF193">
    <property type="entry name" value="DIPEPTIDYL PEPTIDASE 9"/>
    <property type="match status" value="1"/>
</dbReference>
<dbReference type="KEGG" id="fll:EI427_09970"/>
<dbReference type="InterPro" id="IPR011659">
    <property type="entry name" value="WD40"/>
</dbReference>
<dbReference type="Pfam" id="PF07676">
    <property type="entry name" value="PD40"/>
    <property type="match status" value="1"/>
</dbReference>
<dbReference type="InterPro" id="IPR050278">
    <property type="entry name" value="Serine_Prot_S9B/DPPIV"/>
</dbReference>
<dbReference type="SUPFAM" id="SSF53474">
    <property type="entry name" value="alpha/beta-Hydrolases"/>
    <property type="match status" value="1"/>
</dbReference>
<dbReference type="Gene3D" id="2.140.10.30">
    <property type="entry name" value="Dipeptidylpeptidase IV, N-terminal domain"/>
    <property type="match status" value="2"/>
</dbReference>
<name>A0A3Q9FP16_9BACT</name>
<accession>A0A3Q9FP16</accession>
<dbReference type="OrthoDB" id="9812921at2"/>
<dbReference type="EMBL" id="CP034562">
    <property type="protein sequence ID" value="AZQ64568.1"/>
    <property type="molecule type" value="Genomic_DNA"/>
</dbReference>
<dbReference type="SUPFAM" id="SSF82171">
    <property type="entry name" value="DPP6 N-terminal domain-like"/>
    <property type="match status" value="1"/>
</dbReference>
<evidence type="ECO:0000313" key="4">
    <source>
        <dbReference type="Proteomes" id="UP000267268"/>
    </source>
</evidence>
<organism evidence="3 4">
    <name type="scientific">Flammeovirga pectinis</name>
    <dbReference type="NCBI Taxonomy" id="2494373"/>
    <lineage>
        <taxon>Bacteria</taxon>
        <taxon>Pseudomonadati</taxon>
        <taxon>Bacteroidota</taxon>
        <taxon>Cytophagia</taxon>
        <taxon>Cytophagales</taxon>
        <taxon>Flammeovirgaceae</taxon>
        <taxon>Flammeovirga</taxon>
    </lineage>
</organism>
<dbReference type="Pfam" id="PF00326">
    <property type="entry name" value="Peptidase_S9"/>
    <property type="match status" value="1"/>
</dbReference>
<dbReference type="InterPro" id="IPR001375">
    <property type="entry name" value="Peptidase_S9_cat"/>
</dbReference>
<gene>
    <name evidence="3" type="ORF">EI427_09970</name>
</gene>
<proteinExistence type="predicted"/>
<sequence>MSGETYIGHSPHSPFWAKDSETIYFYWNKENKAYDDLYKVDVKSKKYVKVTVEEQKSLPTANGEWNKNHSKKLYIKAGNIFIYDFKKGLQKQITNTLDKKSNVFFLDNENTISYTSNGNVFIVDLNKGITTQVSNFTAGSKKEEAKLSPQNQFLHDQQVELFEIVRKREDRSEEKKEHAERLEIQQPSKIYLGKKYLWKAQLSNDASHIVYSLGKRAGNFATEMPVWVEGTGYVKMQNARPKVGSPEDTYTNFIFDVKGDSTIEIDLTTLEGIYDTPKYYEEYPELEKGKSDKMRDVVMHTPTFSKTTNYAIADVRAYDNKDRWIILINLSDGSVTQIDRQHDDAWIGGPGISGWNFWIPELKWINENTFWYQSEDDGYSHIYTYNVSSKEKRQLTKGNFEVHGVKLSNDRKSFYVTANKEHPGSMQLYKLDIASTNLTKITNQEGKHEAVLSPDEKYIVDRYSFSNKPWELYLQQNKVNATPVQLTSSTTKAFDAYKWRSPEVVTFKAEDNKDVHARLYKPTSEKDLHKAVIFVHGAGYLQNAHKWWSVYYREYMFHNMLVDNGYTVLDIDFRASEGYGSEWRTAIYRDMGGKDLSDQVDGAKFLVEQHGVNAEKIGIYGGSYGGFITMMAMFKEGDTFQAGAAIRSVTDWAHYNHPYTSNILNTPAFDPIAYKRSSPIYLAEGLKGDLLILHGMVDDNVQFSDVVRLSQRLIELKKENWNMAIYPIEPHGFKETSSWIDEYKRIFNLFQSKL</sequence>
<dbReference type="AlphaFoldDB" id="A0A3Q9FP16"/>
<keyword evidence="4" id="KW-1185">Reference proteome</keyword>
<dbReference type="InterPro" id="IPR002469">
    <property type="entry name" value="Peptidase_S9B_N"/>
</dbReference>
<dbReference type="Proteomes" id="UP000267268">
    <property type="component" value="Chromosome 1"/>
</dbReference>
<dbReference type="GO" id="GO:0008239">
    <property type="term" value="F:dipeptidyl-peptidase activity"/>
    <property type="evidence" value="ECO:0007669"/>
    <property type="project" value="TreeGrafter"/>
</dbReference>
<reference evidence="3 4" key="1">
    <citation type="submission" date="2018-12" db="EMBL/GenBank/DDBJ databases">
        <title>Flammeovirga pectinis sp. nov., isolated from the gut of the Korean scallop, Patinopecten yessoensis.</title>
        <authorList>
            <person name="Bae J.-W."/>
            <person name="Jeong Y.-S."/>
            <person name="Kang W."/>
        </authorList>
    </citation>
    <scope>NUCLEOTIDE SEQUENCE [LARGE SCALE GENOMIC DNA]</scope>
    <source>
        <strain evidence="3 4">L12M1</strain>
    </source>
</reference>
<protein>
    <submittedName>
        <fullName evidence="3">S9 family peptidase</fullName>
    </submittedName>
</protein>
<feature type="domain" description="Peptidase S9 prolyl oligopeptidase catalytic" evidence="1">
    <location>
        <begin position="560"/>
        <end position="753"/>
    </location>
</feature>
<dbReference type="GO" id="GO:0006508">
    <property type="term" value="P:proteolysis"/>
    <property type="evidence" value="ECO:0007669"/>
    <property type="project" value="InterPro"/>
</dbReference>
<dbReference type="InterPro" id="IPR029058">
    <property type="entry name" value="AB_hydrolase_fold"/>
</dbReference>
<dbReference type="Gene3D" id="3.40.50.1820">
    <property type="entry name" value="alpha/beta hydrolase"/>
    <property type="match status" value="1"/>
</dbReference>
<feature type="domain" description="Dipeptidylpeptidase IV N-terminal" evidence="2">
    <location>
        <begin position="233"/>
        <end position="470"/>
    </location>
</feature>
<dbReference type="PANTHER" id="PTHR11731">
    <property type="entry name" value="PROTEASE FAMILY S9B,C DIPEPTIDYL-PEPTIDASE IV-RELATED"/>
    <property type="match status" value="1"/>
</dbReference>
<evidence type="ECO:0000313" key="3">
    <source>
        <dbReference type="EMBL" id="AZQ64568.1"/>
    </source>
</evidence>
<dbReference type="Pfam" id="PF00930">
    <property type="entry name" value="DPPIV_N"/>
    <property type="match status" value="1"/>
</dbReference>
<evidence type="ECO:0000259" key="2">
    <source>
        <dbReference type="Pfam" id="PF00930"/>
    </source>
</evidence>